<dbReference type="SUPFAM" id="SSF48403">
    <property type="entry name" value="Ankyrin repeat"/>
    <property type="match status" value="1"/>
</dbReference>
<keyword evidence="4" id="KW-1185">Reference proteome</keyword>
<evidence type="ECO:0000256" key="2">
    <source>
        <dbReference type="ARBA" id="ARBA00023043"/>
    </source>
</evidence>
<dbReference type="GO" id="GO:0051059">
    <property type="term" value="F:NF-kappaB binding"/>
    <property type="evidence" value="ECO:0007669"/>
    <property type="project" value="TreeGrafter"/>
</dbReference>
<proteinExistence type="predicted"/>
<dbReference type="EnsemblMetazoa" id="SCAU015272-RA">
    <property type="protein sequence ID" value="SCAU015272-PA"/>
    <property type="gene ID" value="SCAU015272"/>
</dbReference>
<keyword evidence="1" id="KW-0677">Repeat</keyword>
<name>A0A1I8QA08_STOCA</name>
<dbReference type="GO" id="GO:0071356">
    <property type="term" value="P:cellular response to tumor necrosis factor"/>
    <property type="evidence" value="ECO:0007669"/>
    <property type="project" value="TreeGrafter"/>
</dbReference>
<dbReference type="VEuPathDB" id="VectorBase:SCAU015272"/>
<organism evidence="3 4">
    <name type="scientific">Stomoxys calcitrans</name>
    <name type="common">Stable fly</name>
    <name type="synonym">Conops calcitrans</name>
    <dbReference type="NCBI Taxonomy" id="35570"/>
    <lineage>
        <taxon>Eukaryota</taxon>
        <taxon>Metazoa</taxon>
        <taxon>Ecdysozoa</taxon>
        <taxon>Arthropoda</taxon>
        <taxon>Hexapoda</taxon>
        <taxon>Insecta</taxon>
        <taxon>Pterygota</taxon>
        <taxon>Neoptera</taxon>
        <taxon>Endopterygota</taxon>
        <taxon>Diptera</taxon>
        <taxon>Brachycera</taxon>
        <taxon>Muscomorpha</taxon>
        <taxon>Muscoidea</taxon>
        <taxon>Muscidae</taxon>
        <taxon>Stomoxys</taxon>
    </lineage>
</organism>
<evidence type="ECO:0000313" key="4">
    <source>
        <dbReference type="Proteomes" id="UP000095300"/>
    </source>
</evidence>
<accession>A0A1I8QA08</accession>
<dbReference type="InterPro" id="IPR002110">
    <property type="entry name" value="Ankyrin_rpt"/>
</dbReference>
<sequence>MKLSSGYNYNIHMVYMDPKTGATIWEHTQPVNPKNIFCNAALTFELPKGPHVPGVKEFEVKLEIVVGTSTYKSQSVPFSYINIRENFLSLRRRHWVDNNETFATKATNGSFLFNAMNPPYGCRLISDSNYINEEFDYALNTYASRDTVIKKTKTLKVPNGESNKEISINKDVEFENTSFHEAIMDCELRYNLLHYACFHNKAIAIKPLVELGCGLQEQDLEGRTPLHLAIEYARKECILEFEHLLENYQQYPKAVVKKLIEMFYVYDNLGHTIVHAAVMARLTTLFEAMLKFCHSHCMNITRCGILGNGDSVIHLIVKRNLIDMAPLLKEYIPTFLTIKNYAGQTALDLDDLSMQMFELLHDEITKKKKN</sequence>
<dbReference type="InterPro" id="IPR036770">
    <property type="entry name" value="Ankyrin_rpt-contain_sf"/>
</dbReference>
<dbReference type="InterPro" id="IPR013783">
    <property type="entry name" value="Ig-like_fold"/>
</dbReference>
<evidence type="ECO:0000256" key="1">
    <source>
        <dbReference type="ARBA" id="ARBA00022737"/>
    </source>
</evidence>
<dbReference type="AlphaFoldDB" id="A0A1I8QA08"/>
<dbReference type="GO" id="GO:0005829">
    <property type="term" value="C:cytosol"/>
    <property type="evidence" value="ECO:0007669"/>
    <property type="project" value="TreeGrafter"/>
</dbReference>
<dbReference type="Gene3D" id="1.25.40.20">
    <property type="entry name" value="Ankyrin repeat-containing domain"/>
    <property type="match status" value="1"/>
</dbReference>
<protein>
    <submittedName>
        <fullName evidence="3">Uncharacterized protein</fullName>
    </submittedName>
</protein>
<keyword evidence="2" id="KW-0040">ANK repeat</keyword>
<dbReference type="InterPro" id="IPR051070">
    <property type="entry name" value="NF-kappa-B_inhibitor"/>
</dbReference>
<dbReference type="Pfam" id="PF12796">
    <property type="entry name" value="Ank_2"/>
    <property type="match status" value="1"/>
</dbReference>
<dbReference type="PANTHER" id="PTHR46680:SF5">
    <property type="entry name" value="NFKB INHIBITOR EPSILON"/>
    <property type="match status" value="1"/>
</dbReference>
<evidence type="ECO:0000313" key="3">
    <source>
        <dbReference type="EnsemblMetazoa" id="SCAU015272-PA"/>
    </source>
</evidence>
<reference evidence="3" key="1">
    <citation type="submission" date="2020-05" db="UniProtKB">
        <authorList>
            <consortium name="EnsemblMetazoa"/>
        </authorList>
    </citation>
    <scope>IDENTIFICATION</scope>
    <source>
        <strain evidence="3">USDA</strain>
    </source>
</reference>
<dbReference type="Proteomes" id="UP000095300">
    <property type="component" value="Unassembled WGS sequence"/>
</dbReference>
<dbReference type="PANTHER" id="PTHR46680">
    <property type="entry name" value="NF-KAPPA-B INHIBITOR ALPHA"/>
    <property type="match status" value="1"/>
</dbReference>
<gene>
    <name evidence="3" type="primary">106082753</name>
</gene>
<dbReference type="Gene3D" id="2.60.40.10">
    <property type="entry name" value="Immunoglobulins"/>
    <property type="match status" value="1"/>
</dbReference>